<name>A0A8J6B1A5_ELECQ</name>
<dbReference type="Proteomes" id="UP000770717">
    <property type="component" value="Unassembled WGS sequence"/>
</dbReference>
<proteinExistence type="predicted"/>
<organism evidence="1 2">
    <name type="scientific">Eleutherodactylus coqui</name>
    <name type="common">Puerto Rican coqui</name>
    <dbReference type="NCBI Taxonomy" id="57060"/>
    <lineage>
        <taxon>Eukaryota</taxon>
        <taxon>Metazoa</taxon>
        <taxon>Chordata</taxon>
        <taxon>Craniata</taxon>
        <taxon>Vertebrata</taxon>
        <taxon>Euteleostomi</taxon>
        <taxon>Amphibia</taxon>
        <taxon>Batrachia</taxon>
        <taxon>Anura</taxon>
        <taxon>Neobatrachia</taxon>
        <taxon>Hyloidea</taxon>
        <taxon>Eleutherodactylidae</taxon>
        <taxon>Eleutherodactylinae</taxon>
        <taxon>Eleutherodactylus</taxon>
        <taxon>Eleutherodactylus</taxon>
    </lineage>
</organism>
<keyword evidence="2" id="KW-1185">Reference proteome</keyword>
<comment type="caution">
    <text evidence="1">The sequence shown here is derived from an EMBL/GenBank/DDBJ whole genome shotgun (WGS) entry which is preliminary data.</text>
</comment>
<sequence length="89" mass="10512">MTLNYLGQQHYKLMYLMKQACLYLIRTKRCKYMAHCPELLTCTIVSVRLKLLKPRRSGAQLLETAKDPKTTEVLHNRFCLLFPRLHSTQ</sequence>
<dbReference type="EMBL" id="WNTK01012868">
    <property type="protein sequence ID" value="KAG9462212.1"/>
    <property type="molecule type" value="Genomic_DNA"/>
</dbReference>
<protein>
    <submittedName>
        <fullName evidence="1">Uncharacterized protein</fullName>
    </submittedName>
</protein>
<gene>
    <name evidence="1" type="ORF">GDO78_014659</name>
</gene>
<evidence type="ECO:0000313" key="1">
    <source>
        <dbReference type="EMBL" id="KAG9462212.1"/>
    </source>
</evidence>
<dbReference type="AlphaFoldDB" id="A0A8J6B1A5"/>
<reference evidence="1" key="1">
    <citation type="thesis" date="2020" institute="ProQuest LLC" country="789 East Eisenhower Parkway, Ann Arbor, MI, USA">
        <title>Comparative Genomics and Chromosome Evolution.</title>
        <authorList>
            <person name="Mudd A.B."/>
        </authorList>
    </citation>
    <scope>NUCLEOTIDE SEQUENCE</scope>
    <source>
        <strain evidence="1">HN-11 Male</strain>
        <tissue evidence="1">Kidney and liver</tissue>
    </source>
</reference>
<evidence type="ECO:0000313" key="2">
    <source>
        <dbReference type="Proteomes" id="UP000770717"/>
    </source>
</evidence>
<accession>A0A8J6B1A5</accession>